<dbReference type="InterPro" id="IPR036097">
    <property type="entry name" value="HisK_dim/P_sf"/>
</dbReference>
<dbReference type="InterPro" id="IPR050398">
    <property type="entry name" value="HssS/ArlS-like"/>
</dbReference>
<evidence type="ECO:0000256" key="14">
    <source>
        <dbReference type="SAM" id="Phobius"/>
    </source>
</evidence>
<dbReference type="EMBL" id="CAJRAY010000018">
    <property type="protein sequence ID" value="CAG5079973.1"/>
    <property type="molecule type" value="Genomic_DNA"/>
</dbReference>
<dbReference type="SMART" id="SM00387">
    <property type="entry name" value="HATPase_c"/>
    <property type="match status" value="1"/>
</dbReference>
<keyword evidence="13 14" id="KW-0472">Membrane</keyword>
<dbReference type="PANTHER" id="PTHR45528">
    <property type="entry name" value="SENSOR HISTIDINE KINASE CPXA"/>
    <property type="match status" value="1"/>
</dbReference>
<dbReference type="CDD" id="cd00082">
    <property type="entry name" value="HisKA"/>
    <property type="match status" value="1"/>
</dbReference>
<dbReference type="Pfam" id="PF00672">
    <property type="entry name" value="HAMP"/>
    <property type="match status" value="1"/>
</dbReference>
<evidence type="ECO:0000256" key="5">
    <source>
        <dbReference type="ARBA" id="ARBA00022553"/>
    </source>
</evidence>
<dbReference type="CDD" id="cd06225">
    <property type="entry name" value="HAMP"/>
    <property type="match status" value="1"/>
</dbReference>
<evidence type="ECO:0000256" key="3">
    <source>
        <dbReference type="ARBA" id="ARBA00012438"/>
    </source>
</evidence>
<sequence length="497" mass="55768">MKDKPLKSQIRLTIVLIVVSSLLATIVTYAAGIWLFSYLLYKKINPANYYEAQIPGIEAYIREQGGALIDPAARERLERVIPRDGMDYQVFDAAGNRVYGSSDAAYVAQPEDLIRRLNTTFPARGRFVRAVPVVSGQDGLSGAVLLAYELKVSPASDSGRYWIAALLIVMIATPFIYFVLAILFFTKRFAARVNKPLQMLMAAAHQIKNKNLDFELDYRADNELGRLSAAFSEMKDELKRSLSAQWRMEEERRSMTEALAHDLKTPLSLILGYAEALLDDPEAARTAKQARYLDIIRENAEKCSALVRRMLYIAELEGPGLQVRPVEVRIGPFLRQKLSHYELEARQRRIRIEADIRGDADTPVRFDAEMAERILDNVITNSLEHTPPGGRIRIAVRVRPDRAEYEICNTGPPFSKKDLENLFRRFYRGAEARGSKGGHAGLGLYIVRQLAAKMGGAARAYNAETGEACIAFHHAIETPQTSSARREEARQEGCADE</sequence>
<organism evidence="17 18">
    <name type="scientific">Thermobacillus xylanilyticus</name>
    <dbReference type="NCBI Taxonomy" id="76633"/>
    <lineage>
        <taxon>Bacteria</taxon>
        <taxon>Bacillati</taxon>
        <taxon>Bacillota</taxon>
        <taxon>Bacilli</taxon>
        <taxon>Bacillales</taxon>
        <taxon>Paenibacillaceae</taxon>
        <taxon>Thermobacillus</taxon>
    </lineage>
</organism>
<accession>A0ABM8V0W7</accession>
<dbReference type="PROSITE" id="PS50109">
    <property type="entry name" value="HIS_KIN"/>
    <property type="match status" value="1"/>
</dbReference>
<keyword evidence="7 14" id="KW-0812">Transmembrane</keyword>
<proteinExistence type="predicted"/>
<name>A0ABM8V0W7_THEXY</name>
<evidence type="ECO:0000256" key="8">
    <source>
        <dbReference type="ARBA" id="ARBA00022741"/>
    </source>
</evidence>
<dbReference type="SMART" id="SM00304">
    <property type="entry name" value="HAMP"/>
    <property type="match status" value="1"/>
</dbReference>
<gene>
    <name evidence="17" type="primary">txxe 568-spaK</name>
    <name evidence="17" type="ORF">TXXE_03630</name>
</gene>
<evidence type="ECO:0000256" key="13">
    <source>
        <dbReference type="ARBA" id="ARBA00023136"/>
    </source>
</evidence>
<dbReference type="Pfam" id="PF00512">
    <property type="entry name" value="HisKA"/>
    <property type="match status" value="1"/>
</dbReference>
<dbReference type="Gene3D" id="1.10.287.130">
    <property type="match status" value="1"/>
</dbReference>
<keyword evidence="6 17" id="KW-0808">Transferase</keyword>
<dbReference type="Proteomes" id="UP000681526">
    <property type="component" value="Unassembled WGS sequence"/>
</dbReference>
<dbReference type="PANTHER" id="PTHR45528:SF8">
    <property type="entry name" value="HISTIDINE KINASE"/>
    <property type="match status" value="1"/>
</dbReference>
<dbReference type="InterPro" id="IPR036890">
    <property type="entry name" value="HATPase_C_sf"/>
</dbReference>
<comment type="catalytic activity">
    <reaction evidence="1">
        <text>ATP + protein L-histidine = ADP + protein N-phospho-L-histidine.</text>
        <dbReference type="EC" id="2.7.13.3"/>
    </reaction>
</comment>
<evidence type="ECO:0000313" key="18">
    <source>
        <dbReference type="Proteomes" id="UP000681526"/>
    </source>
</evidence>
<evidence type="ECO:0000313" key="17">
    <source>
        <dbReference type="EMBL" id="CAG5079973.1"/>
    </source>
</evidence>
<keyword evidence="4" id="KW-1003">Cell membrane</keyword>
<evidence type="ECO:0000256" key="2">
    <source>
        <dbReference type="ARBA" id="ARBA00004651"/>
    </source>
</evidence>
<evidence type="ECO:0000256" key="12">
    <source>
        <dbReference type="ARBA" id="ARBA00023012"/>
    </source>
</evidence>
<comment type="caution">
    <text evidence="17">The sequence shown here is derived from an EMBL/GenBank/DDBJ whole genome shotgun (WGS) entry which is preliminary data.</text>
</comment>
<dbReference type="SMART" id="SM00388">
    <property type="entry name" value="HisKA"/>
    <property type="match status" value="1"/>
</dbReference>
<evidence type="ECO:0000259" key="16">
    <source>
        <dbReference type="PROSITE" id="PS50885"/>
    </source>
</evidence>
<dbReference type="PROSITE" id="PS50885">
    <property type="entry name" value="HAMP"/>
    <property type="match status" value="1"/>
</dbReference>
<evidence type="ECO:0000256" key="11">
    <source>
        <dbReference type="ARBA" id="ARBA00022989"/>
    </source>
</evidence>
<evidence type="ECO:0000256" key="9">
    <source>
        <dbReference type="ARBA" id="ARBA00022777"/>
    </source>
</evidence>
<feature type="transmembrane region" description="Helical" evidence="14">
    <location>
        <begin position="12"/>
        <end position="41"/>
    </location>
</feature>
<evidence type="ECO:0000256" key="6">
    <source>
        <dbReference type="ARBA" id="ARBA00022679"/>
    </source>
</evidence>
<dbReference type="Pfam" id="PF02518">
    <property type="entry name" value="HATPase_c"/>
    <property type="match status" value="1"/>
</dbReference>
<keyword evidence="18" id="KW-1185">Reference proteome</keyword>
<dbReference type="SUPFAM" id="SSF55874">
    <property type="entry name" value="ATPase domain of HSP90 chaperone/DNA topoisomerase II/histidine kinase"/>
    <property type="match status" value="1"/>
</dbReference>
<protein>
    <recommendedName>
        <fullName evidence="3">histidine kinase</fullName>
        <ecNumber evidence="3">2.7.13.3</ecNumber>
    </recommendedName>
</protein>
<dbReference type="InterPro" id="IPR008358">
    <property type="entry name" value="Sig_transdc_His_kin/Pase_MprB"/>
</dbReference>
<feature type="transmembrane region" description="Helical" evidence="14">
    <location>
        <begin position="161"/>
        <end position="185"/>
    </location>
</feature>
<dbReference type="Gene3D" id="3.30.565.10">
    <property type="entry name" value="Histidine kinase-like ATPase, C-terminal domain"/>
    <property type="match status" value="1"/>
</dbReference>
<dbReference type="Gene3D" id="6.10.340.10">
    <property type="match status" value="1"/>
</dbReference>
<keyword evidence="12" id="KW-0902">Two-component regulatory system</keyword>
<dbReference type="InterPro" id="IPR003661">
    <property type="entry name" value="HisK_dim/P_dom"/>
</dbReference>
<evidence type="ECO:0000256" key="1">
    <source>
        <dbReference type="ARBA" id="ARBA00000085"/>
    </source>
</evidence>
<evidence type="ECO:0000256" key="10">
    <source>
        <dbReference type="ARBA" id="ARBA00022840"/>
    </source>
</evidence>
<evidence type="ECO:0000256" key="4">
    <source>
        <dbReference type="ARBA" id="ARBA00022475"/>
    </source>
</evidence>
<reference evidence="17 18" key="1">
    <citation type="submission" date="2021-04" db="EMBL/GenBank/DDBJ databases">
        <authorList>
            <person name="Rakotoarivonina H."/>
        </authorList>
    </citation>
    <scope>NUCLEOTIDE SEQUENCE [LARGE SCALE GENOMIC DNA]</scope>
    <source>
        <strain evidence="17 18">XE</strain>
    </source>
</reference>
<keyword evidence="9 17" id="KW-0418">Kinase</keyword>
<dbReference type="InterPro" id="IPR005467">
    <property type="entry name" value="His_kinase_dom"/>
</dbReference>
<feature type="domain" description="HAMP" evidence="16">
    <location>
        <begin position="191"/>
        <end position="243"/>
    </location>
</feature>
<evidence type="ECO:0000256" key="7">
    <source>
        <dbReference type="ARBA" id="ARBA00022692"/>
    </source>
</evidence>
<keyword evidence="10" id="KW-0067">ATP-binding</keyword>
<dbReference type="SUPFAM" id="SSF47384">
    <property type="entry name" value="Homodimeric domain of signal transducing histidine kinase"/>
    <property type="match status" value="1"/>
</dbReference>
<keyword evidence="8" id="KW-0547">Nucleotide-binding</keyword>
<keyword evidence="5" id="KW-0597">Phosphoprotein</keyword>
<dbReference type="InterPro" id="IPR003660">
    <property type="entry name" value="HAMP_dom"/>
</dbReference>
<dbReference type="RefSeq" id="WP_213483508.1">
    <property type="nucleotide sequence ID" value="NZ_CAJRAY010000018.1"/>
</dbReference>
<dbReference type="InterPro" id="IPR003594">
    <property type="entry name" value="HATPase_dom"/>
</dbReference>
<dbReference type="EC" id="2.7.13.3" evidence="3"/>
<dbReference type="SUPFAM" id="SSF158472">
    <property type="entry name" value="HAMP domain-like"/>
    <property type="match status" value="1"/>
</dbReference>
<dbReference type="GO" id="GO:0016301">
    <property type="term" value="F:kinase activity"/>
    <property type="evidence" value="ECO:0007669"/>
    <property type="project" value="UniProtKB-KW"/>
</dbReference>
<comment type="subcellular location">
    <subcellularLocation>
        <location evidence="2">Cell membrane</location>
        <topology evidence="2">Multi-pass membrane protein</topology>
    </subcellularLocation>
</comment>
<feature type="domain" description="Histidine kinase" evidence="15">
    <location>
        <begin position="258"/>
        <end position="482"/>
    </location>
</feature>
<keyword evidence="11 14" id="KW-1133">Transmembrane helix</keyword>
<dbReference type="PRINTS" id="PR01780">
    <property type="entry name" value="LANTIREGPROT"/>
</dbReference>
<evidence type="ECO:0000259" key="15">
    <source>
        <dbReference type="PROSITE" id="PS50109"/>
    </source>
</evidence>